<feature type="transmembrane region" description="Helical" evidence="11">
    <location>
        <begin position="70"/>
        <end position="89"/>
    </location>
</feature>
<name>A0AA88Y6C9_PINIB</name>
<dbReference type="AlphaFoldDB" id="A0AA88Y6C9"/>
<keyword evidence="3" id="KW-0813">Transport</keyword>
<evidence type="ECO:0000313" key="12">
    <source>
        <dbReference type="EMBL" id="KAK3099446.1"/>
    </source>
</evidence>
<dbReference type="Pfam" id="PF03189">
    <property type="entry name" value="Otopetrin"/>
    <property type="match status" value="1"/>
</dbReference>
<comment type="subcellular location">
    <subcellularLocation>
        <location evidence="1">Cell membrane</location>
        <topology evidence="1">Multi-pass membrane protein</topology>
    </subcellularLocation>
</comment>
<feature type="transmembrane region" description="Helical" evidence="11">
    <location>
        <begin position="179"/>
        <end position="201"/>
    </location>
</feature>
<protein>
    <submittedName>
        <fullName evidence="12">Uncharacterized protein</fullName>
    </submittedName>
</protein>
<reference evidence="12" key="1">
    <citation type="submission" date="2019-08" db="EMBL/GenBank/DDBJ databases">
        <title>The improved chromosome-level genome for the pearl oyster Pinctada fucata martensii using PacBio sequencing and Hi-C.</title>
        <authorList>
            <person name="Zheng Z."/>
        </authorList>
    </citation>
    <scope>NUCLEOTIDE SEQUENCE</scope>
    <source>
        <strain evidence="12">ZZ-2019</strain>
        <tissue evidence="12">Adductor muscle</tissue>
    </source>
</reference>
<comment type="similarity">
    <text evidence="2">Belongs to the otopetrin family.</text>
</comment>
<dbReference type="Proteomes" id="UP001186944">
    <property type="component" value="Unassembled WGS sequence"/>
</dbReference>
<keyword evidence="9 11" id="KW-0472">Membrane</keyword>
<dbReference type="GO" id="GO:0015252">
    <property type="term" value="F:proton channel activity"/>
    <property type="evidence" value="ECO:0007669"/>
    <property type="project" value="InterPro"/>
</dbReference>
<feature type="transmembrane region" description="Helical" evidence="11">
    <location>
        <begin position="499"/>
        <end position="524"/>
    </location>
</feature>
<evidence type="ECO:0000256" key="3">
    <source>
        <dbReference type="ARBA" id="ARBA00022448"/>
    </source>
</evidence>
<evidence type="ECO:0000256" key="7">
    <source>
        <dbReference type="ARBA" id="ARBA00022989"/>
    </source>
</evidence>
<feature type="transmembrane region" description="Helical" evidence="11">
    <location>
        <begin position="114"/>
        <end position="139"/>
    </location>
</feature>
<feature type="transmembrane region" description="Helical" evidence="11">
    <location>
        <begin position="430"/>
        <end position="452"/>
    </location>
</feature>
<dbReference type="InterPro" id="IPR004878">
    <property type="entry name" value="Otopetrin"/>
</dbReference>
<keyword evidence="6" id="KW-0375">Hydrogen ion transport</keyword>
<feature type="transmembrane region" description="Helical" evidence="11">
    <location>
        <begin position="353"/>
        <end position="376"/>
    </location>
</feature>
<evidence type="ECO:0000256" key="8">
    <source>
        <dbReference type="ARBA" id="ARBA00023065"/>
    </source>
</evidence>
<feature type="transmembrane region" description="Helical" evidence="11">
    <location>
        <begin position="550"/>
        <end position="570"/>
    </location>
</feature>
<keyword evidence="5 11" id="KW-0812">Transmembrane</keyword>
<evidence type="ECO:0000256" key="10">
    <source>
        <dbReference type="ARBA" id="ARBA00023303"/>
    </source>
</evidence>
<organism evidence="12 13">
    <name type="scientific">Pinctada imbricata</name>
    <name type="common">Atlantic pearl-oyster</name>
    <name type="synonym">Pinctada martensii</name>
    <dbReference type="NCBI Taxonomy" id="66713"/>
    <lineage>
        <taxon>Eukaryota</taxon>
        <taxon>Metazoa</taxon>
        <taxon>Spiralia</taxon>
        <taxon>Lophotrochozoa</taxon>
        <taxon>Mollusca</taxon>
        <taxon>Bivalvia</taxon>
        <taxon>Autobranchia</taxon>
        <taxon>Pteriomorphia</taxon>
        <taxon>Pterioida</taxon>
        <taxon>Pterioidea</taxon>
        <taxon>Pteriidae</taxon>
        <taxon>Pinctada</taxon>
    </lineage>
</organism>
<dbReference type="EMBL" id="VSWD01000006">
    <property type="protein sequence ID" value="KAK3099446.1"/>
    <property type="molecule type" value="Genomic_DNA"/>
</dbReference>
<keyword evidence="8" id="KW-0406">Ion transport</keyword>
<comment type="caution">
    <text evidence="12">The sequence shown here is derived from an EMBL/GenBank/DDBJ whole genome shotgun (WGS) entry which is preliminary data.</text>
</comment>
<evidence type="ECO:0000256" key="9">
    <source>
        <dbReference type="ARBA" id="ARBA00023136"/>
    </source>
</evidence>
<evidence type="ECO:0000313" key="13">
    <source>
        <dbReference type="Proteomes" id="UP001186944"/>
    </source>
</evidence>
<dbReference type="PANTHER" id="PTHR21522">
    <property type="entry name" value="PROTON CHANNEL OTOP"/>
    <property type="match status" value="1"/>
</dbReference>
<feature type="transmembrane region" description="Helical" evidence="11">
    <location>
        <begin position="464"/>
        <end position="487"/>
    </location>
</feature>
<evidence type="ECO:0000256" key="2">
    <source>
        <dbReference type="ARBA" id="ARBA00006513"/>
    </source>
</evidence>
<evidence type="ECO:0000256" key="11">
    <source>
        <dbReference type="SAM" id="Phobius"/>
    </source>
</evidence>
<evidence type="ECO:0000256" key="5">
    <source>
        <dbReference type="ARBA" id="ARBA00022692"/>
    </source>
</evidence>
<evidence type="ECO:0000256" key="1">
    <source>
        <dbReference type="ARBA" id="ARBA00004651"/>
    </source>
</evidence>
<dbReference type="GO" id="GO:0005886">
    <property type="term" value="C:plasma membrane"/>
    <property type="evidence" value="ECO:0007669"/>
    <property type="project" value="UniProtKB-SubCell"/>
</dbReference>
<sequence>MATKPFSGVKNFLKVPFVIGNVMVNPNRPTETDGKISSTVLMACIIPIIFVIIVVSAIEPAIRKPSPASWGITEIIVTVGLFFSLFLSIGTLKSKSKWICGVKARDLSQRPRLAFLWLFGFVIILNSMLEMSINIDCVLKHSREPFPGEQILSAFSHLMEILFFASQLGFIAYFVNYKFFTSICLNYGISIMLITHLVFWFHMNVNSLFRHGILKSQNFTSLNASDCFWGSDINTLRHSIQPYATPAQTEYSLLAAAFLLKIWCTTDEENEEMHNNDQTMEPNERSPLLNHHDESIQQSRNDNTRPANFSRVVVDVPVNSDKQNYEGDNESSDYSTMDDAIQYLRATRRQYPVSFYVIIIIGIALVCPILVSALIMITVRKQYIEMQFAWQILTFIFSFMHVLFTITTFSLTRKQCIKRNIYPKMKSKEYILILSATGTVAHSTFIILSVALNNGSTYFEKQTVNVLIVSEVIDIIGVYIQTVLIIYAGQCLGRSRNNVCVGVSSLYLLLLITNLASWCCHSFVDDQIKGIRKNQFSSYTTNYWPVMHELLYPFVIFYRFHSGMDMYGCYRKFR</sequence>
<evidence type="ECO:0000256" key="4">
    <source>
        <dbReference type="ARBA" id="ARBA00022475"/>
    </source>
</evidence>
<gene>
    <name evidence="12" type="ORF">FSP39_004452</name>
</gene>
<keyword evidence="13" id="KW-1185">Reference proteome</keyword>
<accession>A0AA88Y6C9</accession>
<dbReference type="PANTHER" id="PTHR21522:SF68">
    <property type="entry name" value="G-PROTEIN COUPLED RECEPTORS FAMILY 3 PROFILE DOMAIN-CONTAINING PROTEIN"/>
    <property type="match status" value="1"/>
</dbReference>
<proteinExistence type="inferred from homology"/>
<evidence type="ECO:0000256" key="6">
    <source>
        <dbReference type="ARBA" id="ARBA00022781"/>
    </source>
</evidence>
<keyword evidence="10" id="KW-0407">Ion channel</keyword>
<feature type="transmembrane region" description="Helical" evidence="11">
    <location>
        <begin position="36"/>
        <end position="58"/>
    </location>
</feature>
<keyword evidence="7 11" id="KW-1133">Transmembrane helix</keyword>
<feature type="transmembrane region" description="Helical" evidence="11">
    <location>
        <begin position="388"/>
        <end position="409"/>
    </location>
</feature>
<keyword evidence="4" id="KW-1003">Cell membrane</keyword>